<reference evidence="1 2" key="1">
    <citation type="submission" date="2016-08" db="EMBL/GenBank/DDBJ databases">
        <title>A new outlook on sporulation: Clostridium algidixylanolyticum.</title>
        <authorList>
            <person name="Poppleton D.I."/>
            <person name="Gribaldo S."/>
        </authorList>
    </citation>
    <scope>NUCLEOTIDE SEQUENCE [LARGE SCALE GENOMIC DNA]</scope>
    <source>
        <strain evidence="1 2">SPL73</strain>
    </source>
</reference>
<proteinExistence type="predicted"/>
<dbReference type="Proteomes" id="UP000284277">
    <property type="component" value="Unassembled WGS sequence"/>
</dbReference>
<keyword evidence="2" id="KW-1185">Reference proteome</keyword>
<comment type="caution">
    <text evidence="1">The sequence shown here is derived from an EMBL/GenBank/DDBJ whole genome shotgun (WGS) entry which is preliminary data.</text>
</comment>
<dbReference type="RefSeq" id="WP_120198235.1">
    <property type="nucleotide sequence ID" value="NZ_MCIA01000032.1"/>
</dbReference>
<organism evidence="1 2">
    <name type="scientific">Lacrimispora algidixylanolytica</name>
    <dbReference type="NCBI Taxonomy" id="94868"/>
    <lineage>
        <taxon>Bacteria</taxon>
        <taxon>Bacillati</taxon>
        <taxon>Bacillota</taxon>
        <taxon>Clostridia</taxon>
        <taxon>Lachnospirales</taxon>
        <taxon>Lachnospiraceae</taxon>
        <taxon>Lacrimispora</taxon>
    </lineage>
</organism>
<protein>
    <submittedName>
        <fullName evidence="1">Uncharacterized protein</fullName>
    </submittedName>
</protein>
<evidence type="ECO:0000313" key="1">
    <source>
        <dbReference type="EMBL" id="RKD29401.1"/>
    </source>
</evidence>
<accession>A0A419SW10</accession>
<name>A0A419SW10_9FIRM</name>
<evidence type="ECO:0000313" key="2">
    <source>
        <dbReference type="Proteomes" id="UP000284277"/>
    </source>
</evidence>
<dbReference type="AlphaFoldDB" id="A0A419SW10"/>
<sequence length="266" mass="30677">MNMEKRQKFNKFRNKTKKDIRVLIVVSLGILSLCSCNSNNKTISKEYMDKVELLNQGGVPTLQEVKYLDTEYYNLTPKQKELVTNYGTIKKYLNLDLDSIHSIQSAIDNGIAQNKISYKEVSDIEERYNKLSSDEKNYVLNIDQLGKYKELNEYDKASIVAIRYLKQILKNSESIKVSELNGKKDGEWYFIKIKYSATNDFGGRKDDEACLDVSSEFKIGVISFFIENNDFKETSDSFLIGYKNDIKSSEVSIDSDKVLDNINKEF</sequence>
<dbReference type="EMBL" id="MCIA01000032">
    <property type="protein sequence ID" value="RKD29401.1"/>
    <property type="molecule type" value="Genomic_DNA"/>
</dbReference>
<gene>
    <name evidence="1" type="ORF">BET01_08635</name>
</gene>